<dbReference type="AlphaFoldDB" id="A0A4Q7M8W3"/>
<dbReference type="Proteomes" id="UP000293289">
    <property type="component" value="Unassembled WGS sequence"/>
</dbReference>
<comment type="caution">
    <text evidence="1">The sequence shown here is derived from an EMBL/GenBank/DDBJ whole genome shotgun (WGS) entry which is preliminary data.</text>
</comment>
<name>A0A4Q7M8W3_9MICO</name>
<protein>
    <submittedName>
        <fullName evidence="1">Uncharacterized protein</fullName>
    </submittedName>
</protein>
<sequence>MAGFRVRSRRSARQLGVHDADVAKRAGRALVAADERIRVTTDELGFAEALLGADATTQLGEALVAVRRQLSEAFRLNRLNHDVVPGTADDVRARYLRIVEMCEWVEGVLDEQTSALADRVGRARRAPEIIAGVRADVEHLRARVPHARDTIDRLAARYSGEALARVEANPAEAEQLLGFAEHSVAVAERRHDAGRREQASVALEASVESVRRAATLLDAVETFEVEALRAESALAAVVEECRRDLAAALEEPPSRRVADTIGELRAALAALPPTGVNTDPFAHLSRLREAQAVLHAAVNAAREHATDLIPMVNHVHHAIKDADRQLDVARDVIAGNQGWIGAEAVTRLAESERMRIELGHVLGSSAAAIPVIGEHHRARAIAMAGHVARLASEALRLARRDIDASRRRSGRLATARS</sequence>
<evidence type="ECO:0000313" key="2">
    <source>
        <dbReference type="Proteomes" id="UP000293289"/>
    </source>
</evidence>
<keyword evidence="2" id="KW-1185">Reference proteome</keyword>
<accession>A0A4Q7M8W3</accession>
<reference evidence="1 2" key="1">
    <citation type="submission" date="2019-02" db="EMBL/GenBank/DDBJ databases">
        <title>Genomic Encyclopedia of Type Strains, Phase IV (KMG-IV): sequencing the most valuable type-strain genomes for metagenomic binning, comparative biology and taxonomic classification.</title>
        <authorList>
            <person name="Goeker M."/>
        </authorList>
    </citation>
    <scope>NUCLEOTIDE SEQUENCE [LARGE SCALE GENOMIC DNA]</scope>
    <source>
        <strain evidence="1 2">DSM 43045</strain>
    </source>
</reference>
<gene>
    <name evidence="1" type="ORF">EV187_2942</name>
</gene>
<organism evidence="1 2">
    <name type="scientific">Agromyces ramosus</name>
    <dbReference type="NCBI Taxonomy" id="33879"/>
    <lineage>
        <taxon>Bacteria</taxon>
        <taxon>Bacillati</taxon>
        <taxon>Actinomycetota</taxon>
        <taxon>Actinomycetes</taxon>
        <taxon>Micrococcales</taxon>
        <taxon>Microbacteriaceae</taxon>
        <taxon>Agromyces</taxon>
    </lineage>
</organism>
<proteinExistence type="predicted"/>
<evidence type="ECO:0000313" key="1">
    <source>
        <dbReference type="EMBL" id="RZS64555.1"/>
    </source>
</evidence>
<dbReference type="EMBL" id="SGWY01000003">
    <property type="protein sequence ID" value="RZS64555.1"/>
    <property type="molecule type" value="Genomic_DNA"/>
</dbReference>